<comment type="caution">
    <text evidence="1">The sequence shown here is derived from an EMBL/GenBank/DDBJ whole genome shotgun (WGS) entry which is preliminary data.</text>
</comment>
<sequence length="83" mass="9896">MEDNHIWNFRFSQHTAIFTIIAWPSPKSTERDEIINQKGEIKNEKDEIKNQKGEIKNEKDENKKGRNDIKNEKDEIKKKDAEL</sequence>
<dbReference type="EMBL" id="JASBWR010000029">
    <property type="protein sequence ID" value="KAJ9106675.1"/>
    <property type="molecule type" value="Genomic_DNA"/>
</dbReference>
<reference evidence="1" key="1">
    <citation type="submission" date="2023-04" db="EMBL/GenBank/DDBJ databases">
        <title>Draft Genome sequencing of Naganishia species isolated from polar environments using Oxford Nanopore Technology.</title>
        <authorList>
            <person name="Leo P."/>
            <person name="Venkateswaran K."/>
        </authorList>
    </citation>
    <scope>NUCLEOTIDE SEQUENCE</scope>
    <source>
        <strain evidence="1">MNA-CCFEE 5261</strain>
    </source>
</reference>
<organism evidence="1 2">
    <name type="scientific">Naganishia cerealis</name>
    <dbReference type="NCBI Taxonomy" id="610337"/>
    <lineage>
        <taxon>Eukaryota</taxon>
        <taxon>Fungi</taxon>
        <taxon>Dikarya</taxon>
        <taxon>Basidiomycota</taxon>
        <taxon>Agaricomycotina</taxon>
        <taxon>Tremellomycetes</taxon>
        <taxon>Filobasidiales</taxon>
        <taxon>Filobasidiaceae</taxon>
        <taxon>Naganishia</taxon>
    </lineage>
</organism>
<protein>
    <submittedName>
        <fullName evidence="1">Uncharacterized protein</fullName>
    </submittedName>
</protein>
<evidence type="ECO:0000313" key="2">
    <source>
        <dbReference type="Proteomes" id="UP001241377"/>
    </source>
</evidence>
<keyword evidence="2" id="KW-1185">Reference proteome</keyword>
<name>A0ACC2W4J8_9TREE</name>
<proteinExistence type="predicted"/>
<accession>A0ACC2W4J8</accession>
<dbReference type="Proteomes" id="UP001241377">
    <property type="component" value="Unassembled WGS sequence"/>
</dbReference>
<gene>
    <name evidence="1" type="ORF">QFC19_003175</name>
</gene>
<evidence type="ECO:0000313" key="1">
    <source>
        <dbReference type="EMBL" id="KAJ9106675.1"/>
    </source>
</evidence>